<sequence>MEYSAGGDLNTHISNGASEEPRAIFYAGCIVLGLQYLHGNSIVYRCVQYGSLLRSLFVGDLKLDNLLLDTDGYVKIADFGTGKRDVDFGDPTATFCGTAEYMAPELITETSYTRSVDWWSFGILIYEMFVGEANIFWILMCNITP</sequence>
<dbReference type="PANTHER" id="PTHR24351">
    <property type="entry name" value="RIBOSOMAL PROTEIN S6 KINASE"/>
    <property type="match status" value="1"/>
</dbReference>
<evidence type="ECO:0000256" key="5">
    <source>
        <dbReference type="ARBA" id="ARBA00022840"/>
    </source>
</evidence>
<dbReference type="InterPro" id="IPR011009">
    <property type="entry name" value="Kinase-like_dom_sf"/>
</dbReference>
<dbReference type="PROSITE" id="PS50011">
    <property type="entry name" value="PROTEIN_KINASE_DOM"/>
    <property type="match status" value="1"/>
</dbReference>
<accession>A0A5E4NRQ0</accession>
<dbReference type="SMART" id="SM00220">
    <property type="entry name" value="S_TKc"/>
    <property type="match status" value="1"/>
</dbReference>
<keyword evidence="4 7" id="KW-0418">Kinase</keyword>
<dbReference type="Pfam" id="PF00069">
    <property type="entry name" value="Pkinase"/>
    <property type="match status" value="1"/>
</dbReference>
<keyword evidence="8" id="KW-1185">Reference proteome</keyword>
<evidence type="ECO:0000256" key="3">
    <source>
        <dbReference type="ARBA" id="ARBA00022741"/>
    </source>
</evidence>
<gene>
    <name evidence="7" type="ORF">CINCED_3A008106</name>
</gene>
<evidence type="ECO:0000313" key="7">
    <source>
        <dbReference type="EMBL" id="VVC44365.1"/>
    </source>
</evidence>
<keyword evidence="3" id="KW-0547">Nucleotide-binding</keyword>
<keyword evidence="1" id="KW-0723">Serine/threonine-protein kinase</keyword>
<name>A0A5E4NRQ0_9HEMI</name>
<dbReference type="GO" id="GO:0005524">
    <property type="term" value="F:ATP binding"/>
    <property type="evidence" value="ECO:0007669"/>
    <property type="project" value="UniProtKB-KW"/>
</dbReference>
<evidence type="ECO:0000256" key="4">
    <source>
        <dbReference type="ARBA" id="ARBA00022777"/>
    </source>
</evidence>
<dbReference type="OrthoDB" id="63267at2759"/>
<evidence type="ECO:0000259" key="6">
    <source>
        <dbReference type="PROSITE" id="PS50011"/>
    </source>
</evidence>
<evidence type="ECO:0000256" key="1">
    <source>
        <dbReference type="ARBA" id="ARBA00022527"/>
    </source>
</evidence>
<proteinExistence type="predicted"/>
<dbReference type="EMBL" id="CABPRJ010002378">
    <property type="protein sequence ID" value="VVC44365.1"/>
    <property type="molecule type" value="Genomic_DNA"/>
</dbReference>
<protein>
    <submittedName>
        <fullName evidence="7">Protein kinase domain,Protein kinase-like domain</fullName>
    </submittedName>
</protein>
<evidence type="ECO:0000313" key="8">
    <source>
        <dbReference type="Proteomes" id="UP000325440"/>
    </source>
</evidence>
<keyword evidence="2" id="KW-0808">Transferase</keyword>
<reference evidence="7 8" key="1">
    <citation type="submission" date="2019-08" db="EMBL/GenBank/DDBJ databases">
        <authorList>
            <person name="Alioto T."/>
            <person name="Alioto T."/>
            <person name="Gomez Garrido J."/>
        </authorList>
    </citation>
    <scope>NUCLEOTIDE SEQUENCE [LARGE SCALE GENOMIC DNA]</scope>
</reference>
<keyword evidence="5" id="KW-0067">ATP-binding</keyword>
<dbReference type="AlphaFoldDB" id="A0A5E4NRQ0"/>
<organism evidence="7 8">
    <name type="scientific">Cinara cedri</name>
    <dbReference type="NCBI Taxonomy" id="506608"/>
    <lineage>
        <taxon>Eukaryota</taxon>
        <taxon>Metazoa</taxon>
        <taxon>Ecdysozoa</taxon>
        <taxon>Arthropoda</taxon>
        <taxon>Hexapoda</taxon>
        <taxon>Insecta</taxon>
        <taxon>Pterygota</taxon>
        <taxon>Neoptera</taxon>
        <taxon>Paraneoptera</taxon>
        <taxon>Hemiptera</taxon>
        <taxon>Sternorrhyncha</taxon>
        <taxon>Aphidomorpha</taxon>
        <taxon>Aphidoidea</taxon>
        <taxon>Aphididae</taxon>
        <taxon>Lachninae</taxon>
        <taxon>Cinara</taxon>
    </lineage>
</organism>
<dbReference type="InterPro" id="IPR000719">
    <property type="entry name" value="Prot_kinase_dom"/>
</dbReference>
<dbReference type="Gene3D" id="1.10.510.10">
    <property type="entry name" value="Transferase(Phosphotransferase) domain 1"/>
    <property type="match status" value="1"/>
</dbReference>
<dbReference type="SUPFAM" id="SSF56112">
    <property type="entry name" value="Protein kinase-like (PK-like)"/>
    <property type="match status" value="1"/>
</dbReference>
<evidence type="ECO:0000256" key="2">
    <source>
        <dbReference type="ARBA" id="ARBA00022679"/>
    </source>
</evidence>
<dbReference type="Proteomes" id="UP000325440">
    <property type="component" value="Unassembled WGS sequence"/>
</dbReference>
<dbReference type="GO" id="GO:0004674">
    <property type="term" value="F:protein serine/threonine kinase activity"/>
    <property type="evidence" value="ECO:0007669"/>
    <property type="project" value="UniProtKB-KW"/>
</dbReference>
<feature type="domain" description="Protein kinase" evidence="6">
    <location>
        <begin position="1"/>
        <end position="145"/>
    </location>
</feature>